<dbReference type="PROSITE" id="PS00900">
    <property type="entry name" value="RNA_POL_PHAGE_1"/>
    <property type="match status" value="1"/>
</dbReference>
<dbReference type="GO" id="GO:0006390">
    <property type="term" value="P:mitochondrial transcription"/>
    <property type="evidence" value="ECO:0007669"/>
    <property type="project" value="TreeGrafter"/>
</dbReference>
<keyword evidence="10" id="KW-0614">Plasmid</keyword>
<evidence type="ECO:0000256" key="6">
    <source>
        <dbReference type="ARBA" id="ARBA00023163"/>
    </source>
</evidence>
<dbReference type="EC" id="2.7.7.6" evidence="2 8"/>
<dbReference type="VEuPathDB" id="FungiDB:PLEOSDRAFT_1047914"/>
<dbReference type="AlphaFoldDB" id="A8W8Y7"/>
<dbReference type="InterPro" id="IPR043502">
    <property type="entry name" value="DNA/RNA_pol_sf"/>
</dbReference>
<evidence type="ECO:0000256" key="5">
    <source>
        <dbReference type="ARBA" id="ARBA00022695"/>
    </source>
</evidence>
<dbReference type="GO" id="GO:0034245">
    <property type="term" value="C:mitochondrial DNA-directed RNA polymerase complex"/>
    <property type="evidence" value="ECO:0007669"/>
    <property type="project" value="TreeGrafter"/>
</dbReference>
<dbReference type="GO" id="GO:0003899">
    <property type="term" value="F:DNA-directed RNA polymerase activity"/>
    <property type="evidence" value="ECO:0007669"/>
    <property type="project" value="UniProtKB-EC"/>
</dbReference>
<dbReference type="PANTHER" id="PTHR10102">
    <property type="entry name" value="DNA-DIRECTED RNA POLYMERASE, MITOCHONDRIAL"/>
    <property type="match status" value="1"/>
</dbReference>
<keyword evidence="3 8" id="KW-0240">DNA-directed RNA polymerase</keyword>
<dbReference type="SUPFAM" id="SSF56672">
    <property type="entry name" value="DNA/RNA polymerases"/>
    <property type="match status" value="1"/>
</dbReference>
<dbReference type="EMBL" id="EU200448">
    <property type="protein sequence ID" value="ABW90146.1"/>
    <property type="molecule type" value="Genomic_DNA"/>
</dbReference>
<keyword evidence="4 8" id="KW-0808">Transferase</keyword>
<comment type="function">
    <text evidence="8">DNA-dependent RNA polymerase catalyzes the transcription of DNA into RNA using the four ribonucleoside triphosphates as substrates.</text>
</comment>
<evidence type="ECO:0000256" key="3">
    <source>
        <dbReference type="ARBA" id="ARBA00022478"/>
    </source>
</evidence>
<dbReference type="InterPro" id="IPR046950">
    <property type="entry name" value="DNA-dir_Rpol_C_phage-type"/>
</dbReference>
<protein>
    <recommendedName>
        <fullName evidence="2 8">DNA-directed RNA polymerase</fullName>
        <ecNumber evidence="2 8">2.7.7.6</ecNumber>
    </recommendedName>
</protein>
<keyword evidence="5 8" id="KW-0548">Nucleotidyltransferase</keyword>
<evidence type="ECO:0000256" key="2">
    <source>
        <dbReference type="ARBA" id="ARBA00012418"/>
    </source>
</evidence>
<dbReference type="Gene3D" id="1.10.150.20">
    <property type="entry name" value="5' to 3' exonuclease, C-terminal subdomain"/>
    <property type="match status" value="1"/>
</dbReference>
<evidence type="ECO:0000256" key="4">
    <source>
        <dbReference type="ARBA" id="ARBA00022679"/>
    </source>
</evidence>
<geneLocation type="mitochondrion" evidence="10"/>
<dbReference type="PROSITE" id="PS00489">
    <property type="entry name" value="RNA_POL_PHAGE_2"/>
    <property type="match status" value="1"/>
</dbReference>
<feature type="domain" description="DNA-directed RNA polymerase N-terminal" evidence="9">
    <location>
        <begin position="68"/>
        <end position="330"/>
    </location>
</feature>
<accession>A8W8Y7</accession>
<reference evidence="10" key="1">
    <citation type="journal article" date="2008" name="FEMS Microbiol. Lett.">
        <title>The mitochondrial genome of the Basidiomycete fungus Pleurotus ostreatus (oyster mushroom).</title>
        <authorList>
            <person name="Wang Y."/>
            <person name="Zeng F."/>
            <person name="Hon C.C."/>
            <person name="Zhang Y."/>
            <person name="Leung F.C."/>
        </authorList>
    </citation>
    <scope>NUCLEOTIDE SEQUENCE</scope>
    <source>
        <plasmid evidence="10">unnamed</plasmid>
    </source>
</reference>
<dbReference type="Gene3D" id="1.10.287.280">
    <property type="match status" value="1"/>
</dbReference>
<dbReference type="Gene3D" id="1.10.1320.10">
    <property type="entry name" value="DNA-directed RNA polymerase, N-terminal domain"/>
    <property type="match status" value="1"/>
</dbReference>
<evidence type="ECO:0000256" key="8">
    <source>
        <dbReference type="RuleBase" id="RU003805"/>
    </source>
</evidence>
<name>A8W8Y7_PLEOS</name>
<evidence type="ECO:0000313" key="10">
    <source>
        <dbReference type="EMBL" id="ABW90146.1"/>
    </source>
</evidence>
<dbReference type="Pfam" id="PF00940">
    <property type="entry name" value="RNA_pol"/>
    <property type="match status" value="1"/>
</dbReference>
<geneLocation type="plasmid" evidence="10">
    <name>unnamed</name>
</geneLocation>
<dbReference type="InterPro" id="IPR029262">
    <property type="entry name" value="RPOL_N"/>
</dbReference>
<sequence length="967" mass="113147">MDDLYYATNLISKNIFNEENNFIKTERQESLNMNSNFYIKLNEIISNKDIESKEQKQMLVETFILKYERDFILNLINNIDHTIENYRLLARIYKHSTPHFYMRVNTIIKEHLKNKLNLYNKNKENIDKLHINIVVALFLVLDVKDITNILFSKVIKIIGSANGITQTQLIGQLADEMFIVFKNNCDISKILKHRQLTEEEINIIKDVKADIDNTPIEIKIQFGMLLFGLLTDEFSYIFNKIKIFENNESHIYITISDQYLSVLSSVMFNPIKLPMICEPKKWSENTTGGYLLSEFNELNKNISIVRDNPYMKEHSKISKDQISTVNYLNNIPFEINNTMLDYLLLEWKNTNSVIFKEYNKLHPLSKELDNNNLDSKMKKEILKHNSIHWNYSNILNISALMREQTIYLPTFLDFRGRVYPIPVYLSYQGSDLARSLLLFKNVGLKIDYNNIIQQIVDKNIKNKLKKLILNDIDYVKLYLANVFGLNKLNRNNRIKWFNENIKEMLYLLNNENTIFNEKFLNKAKEPAQFISCLLEYNKYEQNIITEIKTPILFDATCSGIQHLSALTSDIEIAKLVNLIESTKDEPSDFYEFSITNVVNTIENLPDSDSHLKNKLLKLNLKRSFLKHSIMTVPYNVTNIGIADKLSEQFLKIYISLEEATILQSKGLIASNLLSKIDSIDNTQTKNIKAKGFYIYKPLNSIIKDNFKQDEIIFTQNELNKLGNIIKQTVLSLIPPFTKLKNYFDSIIDILNILEMPVYWITPSGMKVSVNSLKMNQKKVRTNMLKSSKPITILVPTDSLDYSSIKTGLMPNFIHSLDASNIHMLINLIIQLQIKNMNLYTIHDCFATDYKNIALLEILIKKSFTDIYFNKKYLDFIHECFLKQIESMNTIFTENKDGNIIKYILLDPKFKFNSKMKLINKKTSILKNFKTFPDKIIRIDLPQLPDYNWEINKDIINKEIMFNQYFVS</sequence>
<dbReference type="InterPro" id="IPR037159">
    <property type="entry name" value="RNA_POL_N_sf"/>
</dbReference>
<keyword evidence="6 8" id="KW-0804">Transcription</keyword>
<keyword evidence="10" id="KW-0496">Mitochondrion</keyword>
<comment type="catalytic activity">
    <reaction evidence="7 8">
        <text>RNA(n) + a ribonucleoside 5'-triphosphate = RNA(n+1) + diphosphate</text>
        <dbReference type="Rhea" id="RHEA:21248"/>
        <dbReference type="Rhea" id="RHEA-COMP:14527"/>
        <dbReference type="Rhea" id="RHEA-COMP:17342"/>
        <dbReference type="ChEBI" id="CHEBI:33019"/>
        <dbReference type="ChEBI" id="CHEBI:61557"/>
        <dbReference type="ChEBI" id="CHEBI:140395"/>
        <dbReference type="EC" id="2.7.7.6"/>
    </reaction>
</comment>
<evidence type="ECO:0000256" key="1">
    <source>
        <dbReference type="ARBA" id="ARBA00009493"/>
    </source>
</evidence>
<evidence type="ECO:0000259" key="9">
    <source>
        <dbReference type="SMART" id="SM01311"/>
    </source>
</evidence>
<dbReference type="SMART" id="SM01311">
    <property type="entry name" value="RPOL_N"/>
    <property type="match status" value="1"/>
</dbReference>
<organism evidence="10">
    <name type="scientific">Pleurotus ostreatus</name>
    <name type="common">Oyster mushroom</name>
    <name type="synonym">White-rot fungus</name>
    <dbReference type="NCBI Taxonomy" id="5322"/>
    <lineage>
        <taxon>Eukaryota</taxon>
        <taxon>Fungi</taxon>
        <taxon>Dikarya</taxon>
        <taxon>Basidiomycota</taxon>
        <taxon>Agaricomycotina</taxon>
        <taxon>Agaricomycetes</taxon>
        <taxon>Agaricomycetidae</taxon>
        <taxon>Agaricales</taxon>
        <taxon>Pleurotineae</taxon>
        <taxon>Pleurotaceae</taxon>
        <taxon>Pleurotus</taxon>
    </lineage>
</organism>
<proteinExistence type="inferred from homology"/>
<dbReference type="GO" id="GO:0001018">
    <property type="term" value="F:mitochondrial promoter sequence-specific DNA binding"/>
    <property type="evidence" value="ECO:0007669"/>
    <property type="project" value="TreeGrafter"/>
</dbReference>
<dbReference type="VEuPathDB" id="FungiDB:TMP_postPC9_2"/>
<evidence type="ECO:0000256" key="7">
    <source>
        <dbReference type="ARBA" id="ARBA00048552"/>
    </source>
</evidence>
<comment type="similarity">
    <text evidence="1 8">Belongs to the phage and mitochondrial RNA polymerase family.</text>
</comment>
<dbReference type="InterPro" id="IPR002092">
    <property type="entry name" value="DNA-dir_Rpol_phage-type"/>
</dbReference>
<dbReference type="PANTHER" id="PTHR10102:SF0">
    <property type="entry name" value="DNA-DIRECTED RNA POLYMERASE, MITOCHONDRIAL"/>
    <property type="match status" value="1"/>
</dbReference>